<name>A0ABN6Z121_9BACE</name>
<evidence type="ECO:0000256" key="2">
    <source>
        <dbReference type="ARBA" id="ARBA00008163"/>
    </source>
</evidence>
<accession>A0ABN6Z121</accession>
<evidence type="ECO:0000313" key="9">
    <source>
        <dbReference type="EMBL" id="BEG98240.1"/>
    </source>
</evidence>
<keyword evidence="10" id="KW-1185">Reference proteome</keyword>
<organism evidence="9 10">
    <name type="scientific">Bacteroides sedimenti</name>
    <dbReference type="NCBI Taxonomy" id="2136147"/>
    <lineage>
        <taxon>Bacteria</taxon>
        <taxon>Pseudomonadati</taxon>
        <taxon>Bacteroidota</taxon>
        <taxon>Bacteroidia</taxon>
        <taxon>Bacteroidales</taxon>
        <taxon>Bacteroidaceae</taxon>
        <taxon>Bacteroides</taxon>
    </lineage>
</organism>
<proteinExistence type="inferred from homology"/>
<keyword evidence="7" id="KW-0998">Cell outer membrane</keyword>
<keyword evidence="3" id="KW-1134">Transmembrane beta strand</keyword>
<keyword evidence="6" id="KW-0472">Membrane</keyword>
<dbReference type="Gene3D" id="2.40.160.60">
    <property type="entry name" value="Outer membrane protein transport protein (OMPP1/FadL/TodX)"/>
    <property type="match status" value="1"/>
</dbReference>
<feature type="signal peptide" evidence="8">
    <location>
        <begin position="1"/>
        <end position="20"/>
    </location>
</feature>
<keyword evidence="4" id="KW-0812">Transmembrane</keyword>
<evidence type="ECO:0000256" key="5">
    <source>
        <dbReference type="ARBA" id="ARBA00022729"/>
    </source>
</evidence>
<dbReference type="EMBL" id="AP028055">
    <property type="protein sequence ID" value="BEG98240.1"/>
    <property type="molecule type" value="Genomic_DNA"/>
</dbReference>
<comment type="subcellular location">
    <subcellularLocation>
        <location evidence="1">Cell outer membrane</location>
        <topology evidence="1">Multi-pass membrane protein</topology>
    </subcellularLocation>
</comment>
<dbReference type="Proteomes" id="UP001496674">
    <property type="component" value="Chromosome"/>
</dbReference>
<comment type="similarity">
    <text evidence="2">Belongs to the OmpP1/FadL family.</text>
</comment>
<keyword evidence="5 8" id="KW-0732">Signal</keyword>
<feature type="chain" id="PRO_5046255035" evidence="8">
    <location>
        <begin position="21"/>
        <end position="500"/>
    </location>
</feature>
<dbReference type="PANTHER" id="PTHR35093:SF8">
    <property type="entry name" value="OUTER MEMBRANE PROTEIN NMB0088-RELATED"/>
    <property type="match status" value="1"/>
</dbReference>
<reference evidence="9 10" key="1">
    <citation type="submission" date="2023-04" db="EMBL/GenBank/DDBJ databases">
        <title>Draft genome sequence of acteroides sedimenti strain YN3PY1.</title>
        <authorList>
            <person name="Yoshida N."/>
        </authorList>
    </citation>
    <scope>NUCLEOTIDE SEQUENCE [LARGE SCALE GENOMIC DNA]</scope>
    <source>
        <strain evidence="9 10">YN3PY1</strain>
    </source>
</reference>
<gene>
    <name evidence="9" type="ORF">BSYN_05050</name>
</gene>
<evidence type="ECO:0000256" key="6">
    <source>
        <dbReference type="ARBA" id="ARBA00023136"/>
    </source>
</evidence>
<evidence type="ECO:0000256" key="7">
    <source>
        <dbReference type="ARBA" id="ARBA00023237"/>
    </source>
</evidence>
<evidence type="ECO:0000256" key="4">
    <source>
        <dbReference type="ARBA" id="ARBA00022692"/>
    </source>
</evidence>
<protein>
    <submittedName>
        <fullName evidence="9">Membrane protein</fullName>
    </submittedName>
</protein>
<dbReference type="PANTHER" id="PTHR35093">
    <property type="entry name" value="OUTER MEMBRANE PROTEIN NMB0088-RELATED"/>
    <property type="match status" value="1"/>
</dbReference>
<evidence type="ECO:0000313" key="10">
    <source>
        <dbReference type="Proteomes" id="UP001496674"/>
    </source>
</evidence>
<dbReference type="InterPro" id="IPR005017">
    <property type="entry name" value="OMPP1/FadL/TodX"/>
</dbReference>
<sequence>MRKTFQLFVLLITVSVPTFAGGLLTNTNQHIAFLRNVARGASTEIDAVYSNPAGVAFMSDGLHLSLNGQSAFQTRTITSTFAPFAGNGGSKMKEFKGEATAPFVPSFQAAYKNNNWTFSGSFAITGGGGKATFNEGLPSFESQVAMIPVLLSNSVIAGSKPFAGTTSYAVNSYMEGRQYIFGLQLGATYKISDNLAVFGGGRMNYVSNAYYGYLKNIRANLAGGEMMNLNQYFTSAANQYTTAASQYTAAAAAATAAGNTELASQYTAAASMATNAAATAAGVAIKTADKELDCTQSGWGITPIIGLDYKLDKFNFGVKYEFKTNLNVENKTKINTTGVAAYDHGINTPNDIPSLLTVGAQYSILPSLRTSIGWNHYFDKDAEMANQKQRYLSGDSNELLAGVEWDITDRVLVSGGYQRTMYGLEDNYMSDMSFTTNSYSIGMGAAFKLNKSLKLNVAYFFSKYDGYTKESANYNGTTLPGTDVFGRTNKVFGVGVDYSF</sequence>
<evidence type="ECO:0000256" key="1">
    <source>
        <dbReference type="ARBA" id="ARBA00004571"/>
    </source>
</evidence>
<evidence type="ECO:0000256" key="8">
    <source>
        <dbReference type="SAM" id="SignalP"/>
    </source>
</evidence>
<dbReference type="SUPFAM" id="SSF56935">
    <property type="entry name" value="Porins"/>
    <property type="match status" value="1"/>
</dbReference>
<dbReference type="RefSeq" id="WP_353333017.1">
    <property type="nucleotide sequence ID" value="NZ_AP028055.1"/>
</dbReference>
<evidence type="ECO:0000256" key="3">
    <source>
        <dbReference type="ARBA" id="ARBA00022452"/>
    </source>
</evidence>